<feature type="transmembrane region" description="Helical" evidence="1">
    <location>
        <begin position="44"/>
        <end position="65"/>
    </location>
</feature>
<keyword evidence="1" id="KW-1133">Transmembrane helix</keyword>
<comment type="caution">
    <text evidence="2">The sequence shown here is derived from an EMBL/GenBank/DDBJ whole genome shotgun (WGS) entry which is preliminary data.</text>
</comment>
<evidence type="ECO:0000313" key="2">
    <source>
        <dbReference type="EMBL" id="MPN64827.1"/>
    </source>
</evidence>
<proteinExistence type="predicted"/>
<accession>A0A645JNB4</accession>
<protein>
    <submittedName>
        <fullName evidence="2">Uncharacterized protein</fullName>
    </submittedName>
</protein>
<keyword evidence="1" id="KW-0472">Membrane</keyword>
<keyword evidence="1" id="KW-0812">Transmembrane</keyword>
<reference evidence="2" key="1">
    <citation type="submission" date="2019-08" db="EMBL/GenBank/DDBJ databases">
        <authorList>
            <person name="Kucharzyk K."/>
            <person name="Murdoch R.W."/>
            <person name="Higgins S."/>
            <person name="Loffler F."/>
        </authorList>
    </citation>
    <scope>NUCLEOTIDE SEQUENCE</scope>
</reference>
<name>A0A645JNB4_9ZZZZ</name>
<feature type="transmembrane region" description="Helical" evidence="1">
    <location>
        <begin position="20"/>
        <end position="38"/>
    </location>
</feature>
<dbReference type="AlphaFoldDB" id="A0A645JNB4"/>
<gene>
    <name evidence="2" type="ORF">SDC9_212604</name>
</gene>
<evidence type="ECO:0000256" key="1">
    <source>
        <dbReference type="SAM" id="Phobius"/>
    </source>
</evidence>
<organism evidence="2">
    <name type="scientific">bioreactor metagenome</name>
    <dbReference type="NCBI Taxonomy" id="1076179"/>
    <lineage>
        <taxon>unclassified sequences</taxon>
        <taxon>metagenomes</taxon>
        <taxon>ecological metagenomes</taxon>
    </lineage>
</organism>
<sequence length="67" mass="7424">MPMMVVLVILGMVLYGQSQLLIAAIGALVVGAVLLYLYKKKLSWQYYVAALYVAVLAICIMLFNIEI</sequence>
<dbReference type="NCBIfam" id="TIGR01167">
    <property type="entry name" value="LPXTG_anchor"/>
    <property type="match status" value="1"/>
</dbReference>
<dbReference type="EMBL" id="VSSQ01146267">
    <property type="protein sequence ID" value="MPN64827.1"/>
    <property type="molecule type" value="Genomic_DNA"/>
</dbReference>